<dbReference type="InterPro" id="IPR035516">
    <property type="entry name" value="Gyrase/topoIV_suA_C"/>
</dbReference>
<comment type="function">
    <text evidence="9">A type II topoisomerase that negatively supercoils closed circular double-stranded (ds) DNA in an ATP-dependent manner to modulate DNA topology and maintain chromosomes in an underwound state. Negative supercoiling favors strand separation, and DNA replication, transcription, recombination and repair, all of which involve strand separation. Also able to catalyze the interconversion of other topological isomers of dsDNA rings, including catenanes and knotted rings. Type II topoisomerases break and join 2 DNA strands simultaneously in an ATP-dependent manner.</text>
</comment>
<dbReference type="PANTHER" id="PTHR43493:SF5">
    <property type="entry name" value="DNA GYRASE SUBUNIT A, CHLOROPLASTIC_MITOCHONDRIAL"/>
    <property type="match status" value="1"/>
</dbReference>
<dbReference type="Gene3D" id="2.120.10.90">
    <property type="entry name" value="DNA gyrase/topoisomerase IV, subunit A, C-terminal"/>
    <property type="match status" value="1"/>
</dbReference>
<dbReference type="EC" id="5.6.2.2" evidence="9"/>
<evidence type="ECO:0000313" key="14">
    <source>
        <dbReference type="Proteomes" id="UP000319783"/>
    </source>
</evidence>
<sequence length="835" mass="93628">MVENIKDLFIEEEMKDSYLNYAMSVIMSRALPDVRDGLKPSQRRILVAMNDLGLGPRSKFRKCAKIAGDTTGNYHPHGEQVVYPTLVRMAQDFNYRYPLIQGQGNFGSIDGDPPAAMRYTEARMTEVTMIIMEDLERETVNYVPNYDDTRQEPIVLPSKFPNLLCNGCSGIAVGMATSIPPHNVHEICDGIIKIIDNPDVTIDELMHIIKGPDFPTGALICGTGGIKEGYRTGRGTITVRARVHTETTKSGKKSLVVTEIPYQLNRDNILERIADLVKEDQLKGISDIRNESDREGSRLVIDLKKGEDEEVVLNQLYKHTKLQDSFSIIMIALVNNRPETLNLKQMLVYYIEHRKVVIIRRTQYLLAKAQARAHILEGLRIALQNIDKVIQLIKTSSSIDHARQELISQFSFSEIQANAILDMRLQRLTGLEQEKIEEEYKKLCADIKEYEGILGNEKLVLAIIKKDIEEVKERFGDKRRTEIVNAITELNLEDLIAEENVAVIITHEGYIKRLPLTSYRKQHRGGKGVTGAEMKEGDFIEHLFVASTHDYILFFTDQGRVYWQKVYDIPQMGRTSKGRALINLLELKEDENVTSLIPVRDFDERQLVMATSNGIIKKTALCAYGNPKKGGIIAITLDEGDKLICVKLTNGKQDIILGTEQGKAVRFSETDVRTMGRVTHGVKGITLKEGDKVRGMVIVDENASLLTVCEHGFGKRTDFGEYSAHHRGGQGVINIKTTDRNGKVVALLDVRDEDELIMITAKGMVIRTSVNTVRAIGRNTQGVKLFSVVEGDKLVSVARVVPEEATPEGGIEEPLAGEITNKEITEESSQEEPEE</sequence>
<comment type="catalytic activity">
    <reaction evidence="1 9 10">
        <text>ATP-dependent breakage, passage and rejoining of double-stranded DNA.</text>
        <dbReference type="EC" id="5.6.2.2"/>
    </reaction>
</comment>
<dbReference type="InterPro" id="IPR013758">
    <property type="entry name" value="Topo_IIA_A/C_ab"/>
</dbReference>
<evidence type="ECO:0000256" key="5">
    <source>
        <dbReference type="ARBA" id="ARBA00022840"/>
    </source>
</evidence>
<dbReference type="SUPFAM" id="SSF56719">
    <property type="entry name" value="Type II DNA topoisomerase"/>
    <property type="match status" value="1"/>
</dbReference>
<dbReference type="PROSITE" id="PS52040">
    <property type="entry name" value="TOPO_IIA"/>
    <property type="match status" value="1"/>
</dbReference>
<dbReference type="Proteomes" id="UP000319783">
    <property type="component" value="Unassembled WGS sequence"/>
</dbReference>
<comment type="caution">
    <text evidence="13">The sequence shown here is derived from an EMBL/GenBank/DDBJ whole genome shotgun (WGS) entry which is preliminary data.</text>
</comment>
<dbReference type="Pfam" id="PF00521">
    <property type="entry name" value="DNA_topoisoIV"/>
    <property type="match status" value="1"/>
</dbReference>
<proteinExistence type="inferred from homology"/>
<dbReference type="CDD" id="cd00187">
    <property type="entry name" value="TOP4c"/>
    <property type="match status" value="1"/>
</dbReference>
<dbReference type="SMART" id="SM00434">
    <property type="entry name" value="TOP4c"/>
    <property type="match status" value="1"/>
</dbReference>
<dbReference type="FunFam" id="3.30.1360.40:FF:000002">
    <property type="entry name" value="DNA gyrase subunit A"/>
    <property type="match status" value="1"/>
</dbReference>
<gene>
    <name evidence="9" type="primary">gyrA</name>
    <name evidence="13" type="ORF">JETT_1402</name>
</gene>
<dbReference type="NCBIfam" id="NF004044">
    <property type="entry name" value="PRK05561.1"/>
    <property type="match status" value="1"/>
</dbReference>
<dbReference type="EMBL" id="SULG01000023">
    <property type="protein sequence ID" value="TLD42287.1"/>
    <property type="molecule type" value="Genomic_DNA"/>
</dbReference>
<evidence type="ECO:0000259" key="12">
    <source>
        <dbReference type="PROSITE" id="PS52040"/>
    </source>
</evidence>
<dbReference type="Gene3D" id="3.30.1360.40">
    <property type="match status" value="1"/>
</dbReference>
<dbReference type="GO" id="GO:0005737">
    <property type="term" value="C:cytoplasm"/>
    <property type="evidence" value="ECO:0007669"/>
    <property type="project" value="UniProtKB-SubCell"/>
</dbReference>
<keyword evidence="5 9" id="KW-0067">ATP-binding</keyword>
<protein>
    <recommendedName>
        <fullName evidence="9">DNA gyrase subunit A</fullName>
        <ecNumber evidence="9">5.6.2.2</ecNumber>
    </recommendedName>
</protein>
<comment type="similarity">
    <text evidence="2 9">Belongs to the type II topoisomerase GyrA/ParC subunit family.</text>
</comment>
<dbReference type="NCBIfam" id="TIGR01063">
    <property type="entry name" value="gyrA"/>
    <property type="match status" value="1"/>
</dbReference>
<comment type="miscellaneous">
    <text evidence="9">Few gyrases are as efficient as E.coli at forming negative supercoils. Not all organisms have 2 type II topoisomerases; in organisms with a single type II topoisomerase this enzyme also has to decatenate newly replicated chromosomes.</text>
</comment>
<feature type="short sequence motif" description="GyrA-box" evidence="9">
    <location>
        <begin position="522"/>
        <end position="528"/>
    </location>
</feature>
<dbReference type="GO" id="GO:0009330">
    <property type="term" value="C:DNA topoisomerase type II (double strand cut, ATP-hydrolyzing) complex"/>
    <property type="evidence" value="ECO:0007669"/>
    <property type="project" value="TreeGrafter"/>
</dbReference>
<evidence type="ECO:0000256" key="6">
    <source>
        <dbReference type="ARBA" id="ARBA00023029"/>
    </source>
</evidence>
<dbReference type="Pfam" id="PF03989">
    <property type="entry name" value="DNA_gyraseA_C"/>
    <property type="match status" value="6"/>
</dbReference>
<dbReference type="GO" id="GO:0006265">
    <property type="term" value="P:DNA topological change"/>
    <property type="evidence" value="ECO:0007669"/>
    <property type="project" value="UniProtKB-UniRule"/>
</dbReference>
<evidence type="ECO:0000313" key="13">
    <source>
        <dbReference type="EMBL" id="TLD42287.1"/>
    </source>
</evidence>
<dbReference type="AlphaFoldDB" id="A0A533QC22"/>
<keyword evidence="6 9" id="KW-0799">Topoisomerase</keyword>
<comment type="subcellular location">
    <subcellularLocation>
        <location evidence="9">Cytoplasm</location>
    </subcellularLocation>
</comment>
<organism evidence="13 14">
    <name type="scientific">Candidatus Jettenia ecosi</name>
    <dbReference type="NCBI Taxonomy" id="2494326"/>
    <lineage>
        <taxon>Bacteria</taxon>
        <taxon>Pseudomonadati</taxon>
        <taxon>Planctomycetota</taxon>
        <taxon>Candidatus Brocadiia</taxon>
        <taxon>Candidatus Brocadiales</taxon>
        <taxon>Candidatus Brocadiaceae</taxon>
        <taxon>Candidatus Jettenia</taxon>
    </lineage>
</organism>
<evidence type="ECO:0000256" key="10">
    <source>
        <dbReference type="PROSITE-ProRule" id="PRU01384"/>
    </source>
</evidence>
<dbReference type="FunFam" id="2.120.10.90:FF:000004">
    <property type="entry name" value="DNA gyrase subunit A"/>
    <property type="match status" value="1"/>
</dbReference>
<keyword evidence="4 9" id="KW-0547">Nucleotide-binding</keyword>
<evidence type="ECO:0000256" key="11">
    <source>
        <dbReference type="SAM" id="MobiDB-lite"/>
    </source>
</evidence>
<dbReference type="InterPro" id="IPR002205">
    <property type="entry name" value="Topo_IIA_dom_A"/>
</dbReference>
<dbReference type="FunFam" id="1.10.268.10:FF:000001">
    <property type="entry name" value="DNA gyrase subunit A"/>
    <property type="match status" value="1"/>
</dbReference>
<evidence type="ECO:0000256" key="2">
    <source>
        <dbReference type="ARBA" id="ARBA00008263"/>
    </source>
</evidence>
<feature type="active site" description="O-(5'-phospho-DNA)-tyrosine intermediate" evidence="9 10">
    <location>
        <position position="119"/>
    </location>
</feature>
<dbReference type="GO" id="GO:0005694">
    <property type="term" value="C:chromosome"/>
    <property type="evidence" value="ECO:0007669"/>
    <property type="project" value="InterPro"/>
</dbReference>
<keyword evidence="3 9" id="KW-0963">Cytoplasm</keyword>
<dbReference type="InterPro" id="IPR050220">
    <property type="entry name" value="Type_II_DNA_Topoisomerases"/>
</dbReference>
<keyword evidence="8 9" id="KW-0413">Isomerase</keyword>
<dbReference type="InterPro" id="IPR005743">
    <property type="entry name" value="GyrA"/>
</dbReference>
<dbReference type="Gene3D" id="1.10.268.10">
    <property type="entry name" value="Topoisomerase, domain 3"/>
    <property type="match status" value="1"/>
</dbReference>
<name>A0A533QC22_9BACT</name>
<evidence type="ECO:0000256" key="9">
    <source>
        <dbReference type="HAMAP-Rule" id="MF_01897"/>
    </source>
</evidence>
<evidence type="ECO:0000256" key="7">
    <source>
        <dbReference type="ARBA" id="ARBA00023125"/>
    </source>
</evidence>
<accession>A0A533QC22</accession>
<dbReference type="InterPro" id="IPR013760">
    <property type="entry name" value="Topo_IIA-like_dom_sf"/>
</dbReference>
<dbReference type="SUPFAM" id="SSF101904">
    <property type="entry name" value="GyrA/ParC C-terminal domain-like"/>
    <property type="match status" value="1"/>
</dbReference>
<dbReference type="Gene3D" id="3.90.199.10">
    <property type="entry name" value="Topoisomerase II, domain 5"/>
    <property type="match status" value="1"/>
</dbReference>
<evidence type="ECO:0000256" key="8">
    <source>
        <dbReference type="ARBA" id="ARBA00023235"/>
    </source>
</evidence>
<keyword evidence="7 9" id="KW-0238">DNA-binding</keyword>
<dbReference type="PANTHER" id="PTHR43493">
    <property type="entry name" value="DNA GYRASE/TOPOISOMERASE SUBUNIT A"/>
    <property type="match status" value="1"/>
</dbReference>
<feature type="domain" description="Topo IIA-type catalytic" evidence="12">
    <location>
        <begin position="31"/>
        <end position="495"/>
    </location>
</feature>
<dbReference type="InterPro" id="IPR006691">
    <property type="entry name" value="GyrA/parC_rep"/>
</dbReference>
<dbReference type="GO" id="GO:0005524">
    <property type="term" value="F:ATP binding"/>
    <property type="evidence" value="ECO:0007669"/>
    <property type="project" value="UniProtKB-UniRule"/>
</dbReference>
<dbReference type="GO" id="GO:0006261">
    <property type="term" value="P:DNA-templated DNA replication"/>
    <property type="evidence" value="ECO:0007669"/>
    <property type="project" value="UniProtKB-UniRule"/>
</dbReference>
<dbReference type="InterPro" id="IPR013757">
    <property type="entry name" value="Topo_IIA_A_a_sf"/>
</dbReference>
<evidence type="ECO:0000256" key="3">
    <source>
        <dbReference type="ARBA" id="ARBA00022490"/>
    </source>
</evidence>
<dbReference type="HAMAP" id="MF_01897">
    <property type="entry name" value="GyrA"/>
    <property type="match status" value="1"/>
</dbReference>
<reference evidence="13 14" key="1">
    <citation type="submission" date="2019-04" db="EMBL/GenBank/DDBJ databases">
        <title>Genome of a novel bacterium Candidatus Jettenia ecosi reconstructed from metagenome of an anammox bioreactor.</title>
        <authorList>
            <person name="Mardanov A.V."/>
            <person name="Beletsky A.V."/>
            <person name="Ravin N.V."/>
            <person name="Botchkova E.A."/>
            <person name="Litti Y.V."/>
            <person name="Nozhevnikova A.N."/>
        </authorList>
    </citation>
    <scope>NUCLEOTIDE SEQUENCE [LARGE SCALE GENOMIC DNA]</scope>
    <source>
        <strain evidence="13">J2</strain>
    </source>
</reference>
<evidence type="ECO:0000256" key="4">
    <source>
        <dbReference type="ARBA" id="ARBA00022741"/>
    </source>
</evidence>
<dbReference type="GO" id="GO:0003677">
    <property type="term" value="F:DNA binding"/>
    <property type="evidence" value="ECO:0007669"/>
    <property type="project" value="UniProtKB-UniRule"/>
</dbReference>
<feature type="region of interest" description="Disordered" evidence="11">
    <location>
        <begin position="804"/>
        <end position="835"/>
    </location>
</feature>
<feature type="compositionally biased region" description="Acidic residues" evidence="11">
    <location>
        <begin position="826"/>
        <end position="835"/>
    </location>
</feature>
<comment type="subunit">
    <text evidence="9">Heterotetramer, composed of two GyrA and two GyrB chains. In the heterotetramer, GyrA contains the active site tyrosine that forms a transient covalent intermediate with DNA, while GyrB binds cofactors and catalyzes ATP hydrolysis.</text>
</comment>
<dbReference type="NCBIfam" id="NF004043">
    <property type="entry name" value="PRK05560.1"/>
    <property type="match status" value="1"/>
</dbReference>
<evidence type="ECO:0000256" key="1">
    <source>
        <dbReference type="ARBA" id="ARBA00000185"/>
    </source>
</evidence>
<dbReference type="GO" id="GO:0034335">
    <property type="term" value="F:DNA negative supercoiling activity"/>
    <property type="evidence" value="ECO:0007669"/>
    <property type="project" value="UniProtKB-ARBA"/>
</dbReference>